<evidence type="ECO:0000256" key="1">
    <source>
        <dbReference type="SAM" id="MobiDB-lite"/>
    </source>
</evidence>
<keyword evidence="2" id="KW-0732">Signal</keyword>
<proteinExistence type="predicted"/>
<evidence type="ECO:0000313" key="5">
    <source>
        <dbReference type="Proteomes" id="UP000777774"/>
    </source>
</evidence>
<accession>A0ABX1K7Q0</accession>
<dbReference type="PANTHER" id="PTHR36933">
    <property type="entry name" value="SLL0788 PROTEIN"/>
    <property type="match status" value="1"/>
</dbReference>
<dbReference type="Proteomes" id="UP000777774">
    <property type="component" value="Unassembled WGS sequence"/>
</dbReference>
<sequence>MSTTVRRAVGAAAALTLVTTLVACAGGDPAESAAGPDRPTSTTQPVDARHDETDTWFAQMMVVHHEGAIEMAELAADRAVTPEVRDLARRIADAQGPEIALMSGWLAAWDEDAPDGMDHGGMDHGGMDMHGMGQDEAMGSLDGLEGVAFDRAFLDLMIAHHRGAVTMAETELADGTHPDAMRLARTIVDDQTAEITEMQNLLNAL</sequence>
<reference evidence="4 5" key="1">
    <citation type="submission" date="2020-04" db="EMBL/GenBank/DDBJ databases">
        <title>MicrobeNet Type strains.</title>
        <authorList>
            <person name="Nicholson A.C."/>
        </authorList>
    </citation>
    <scope>NUCLEOTIDE SEQUENCE [LARGE SCALE GENOMIC DNA]</scope>
    <source>
        <strain evidence="4 5">ATCC BAA-787</strain>
    </source>
</reference>
<name>A0ABX1K7Q0_9CELL</name>
<feature type="region of interest" description="Disordered" evidence="1">
    <location>
        <begin position="28"/>
        <end position="47"/>
    </location>
</feature>
<keyword evidence="5" id="KW-1185">Reference proteome</keyword>
<feature type="domain" description="DUF305" evidence="3">
    <location>
        <begin position="54"/>
        <end position="202"/>
    </location>
</feature>
<dbReference type="Pfam" id="PF03713">
    <property type="entry name" value="DUF305"/>
    <property type="match status" value="1"/>
</dbReference>
<feature type="signal peptide" evidence="2">
    <location>
        <begin position="1"/>
        <end position="25"/>
    </location>
</feature>
<feature type="chain" id="PRO_5045618107" evidence="2">
    <location>
        <begin position="26"/>
        <end position="205"/>
    </location>
</feature>
<dbReference type="Gene3D" id="1.20.1260.10">
    <property type="match status" value="1"/>
</dbReference>
<dbReference type="RefSeq" id="WP_168680149.1">
    <property type="nucleotide sequence ID" value="NZ_JAAXOY010000542.1"/>
</dbReference>
<protein>
    <submittedName>
        <fullName evidence="4">DUF305 domain-containing protein</fullName>
    </submittedName>
</protein>
<dbReference type="EMBL" id="JAAXOY010000542">
    <property type="protein sequence ID" value="NKY41028.1"/>
    <property type="molecule type" value="Genomic_DNA"/>
</dbReference>
<evidence type="ECO:0000259" key="3">
    <source>
        <dbReference type="Pfam" id="PF03713"/>
    </source>
</evidence>
<organism evidence="4 5">
    <name type="scientific">Cellulomonas septica</name>
    <dbReference type="NCBI Taxonomy" id="285080"/>
    <lineage>
        <taxon>Bacteria</taxon>
        <taxon>Bacillati</taxon>
        <taxon>Actinomycetota</taxon>
        <taxon>Actinomycetes</taxon>
        <taxon>Micrococcales</taxon>
        <taxon>Cellulomonadaceae</taxon>
        <taxon>Cellulomonas</taxon>
    </lineage>
</organism>
<dbReference type="InterPro" id="IPR012347">
    <property type="entry name" value="Ferritin-like"/>
</dbReference>
<dbReference type="PANTHER" id="PTHR36933:SF1">
    <property type="entry name" value="SLL0788 PROTEIN"/>
    <property type="match status" value="1"/>
</dbReference>
<gene>
    <name evidence="4" type="ORF">HGA02_16295</name>
</gene>
<dbReference type="PROSITE" id="PS51257">
    <property type="entry name" value="PROKAR_LIPOPROTEIN"/>
    <property type="match status" value="1"/>
</dbReference>
<comment type="caution">
    <text evidence="4">The sequence shown here is derived from an EMBL/GenBank/DDBJ whole genome shotgun (WGS) entry which is preliminary data.</text>
</comment>
<dbReference type="InterPro" id="IPR005183">
    <property type="entry name" value="DUF305_CopM-like"/>
</dbReference>
<evidence type="ECO:0000256" key="2">
    <source>
        <dbReference type="SAM" id="SignalP"/>
    </source>
</evidence>
<evidence type="ECO:0000313" key="4">
    <source>
        <dbReference type="EMBL" id="NKY41028.1"/>
    </source>
</evidence>